<evidence type="ECO:0000313" key="1">
    <source>
        <dbReference type="EMBL" id="AKO53497.1"/>
    </source>
</evidence>
<proteinExistence type="predicted"/>
<dbReference type="EMBL" id="CP011494">
    <property type="protein sequence ID" value="AKO53497.1"/>
    <property type="molecule type" value="Genomic_DNA"/>
</dbReference>
<name>A0A0H4IET9_9GAMM</name>
<organism evidence="1 2">
    <name type="scientific">Marinobacter psychrophilus</name>
    <dbReference type="NCBI Taxonomy" id="330734"/>
    <lineage>
        <taxon>Bacteria</taxon>
        <taxon>Pseudomonadati</taxon>
        <taxon>Pseudomonadota</taxon>
        <taxon>Gammaproteobacteria</taxon>
        <taxon>Pseudomonadales</taxon>
        <taxon>Marinobacteraceae</taxon>
        <taxon>Marinobacter</taxon>
    </lineage>
</organism>
<protein>
    <submittedName>
        <fullName evidence="1">Uncharacterized protein</fullName>
    </submittedName>
</protein>
<sequence>MSTGALSFKDYGGDMSNLSKLLFIMFLMALSLTCQASGMSKYRCDISSGMTIEEFKSRYFVAEEPELMITDNNRPKHITDQLLLRINKKYYRFKKYGIWVFFSMSGELTTLRFDSPFQGTAGGVFIGDFKKDILRINGKPDSDDENGIIYRSPDYYLNYKTLREKVVRVFTNRCDEI</sequence>
<gene>
    <name evidence="1" type="ORF">ABA45_14605</name>
</gene>
<dbReference type="KEGG" id="mpq:ABA45_14605"/>
<keyword evidence="2" id="KW-1185">Reference proteome</keyword>
<dbReference type="PATRIC" id="fig|330734.3.peg.3074"/>
<evidence type="ECO:0000313" key="2">
    <source>
        <dbReference type="Proteomes" id="UP000036406"/>
    </source>
</evidence>
<dbReference type="AlphaFoldDB" id="A0A0H4IET9"/>
<dbReference type="Proteomes" id="UP000036406">
    <property type="component" value="Chromosome"/>
</dbReference>
<accession>A0A0H4IET9</accession>
<dbReference type="STRING" id="330734.ABA45_14605"/>
<dbReference type="RefSeq" id="WP_048387291.1">
    <property type="nucleotide sequence ID" value="NZ_CP011494.1"/>
</dbReference>
<reference evidence="1 2" key="1">
    <citation type="submission" date="2015-05" db="EMBL/GenBank/DDBJ databases">
        <title>Complete genome of Marinobacter psychrophilus strain 20041T isolated from sea-ice of the Canadian Basin.</title>
        <authorList>
            <person name="Song L."/>
            <person name="Ren L."/>
            <person name="Yu Y."/>
            <person name="Wang X."/>
        </authorList>
    </citation>
    <scope>NUCLEOTIDE SEQUENCE [LARGE SCALE GENOMIC DNA]</scope>
    <source>
        <strain evidence="1 2">20041</strain>
    </source>
</reference>